<proteinExistence type="predicted"/>
<reference evidence="2 3" key="1">
    <citation type="submission" date="2021-03" db="EMBL/GenBank/DDBJ databases">
        <title>Thermosipho ferrireducens sp.nov., an anaerobic thermophilic iron-reducing bacterium isolated from a deep-sea hydrothermal sulfide deposits.</title>
        <authorList>
            <person name="Zeng X."/>
            <person name="Chen Y."/>
            <person name="Shao Z."/>
        </authorList>
    </citation>
    <scope>NUCLEOTIDE SEQUENCE [LARGE SCALE GENOMIC DNA]</scope>
    <source>
        <strain evidence="2 3">JL129W03</strain>
    </source>
</reference>
<gene>
    <name evidence="2" type="ORF">JYK00_02790</name>
</gene>
<keyword evidence="3" id="KW-1185">Reference proteome</keyword>
<protein>
    <submittedName>
        <fullName evidence="2">PIN domain-containing protein</fullName>
    </submittedName>
</protein>
<dbReference type="EMBL" id="CP071446">
    <property type="protein sequence ID" value="QTA38888.1"/>
    <property type="molecule type" value="Genomic_DNA"/>
</dbReference>
<feature type="domain" description="PIN" evidence="1">
    <location>
        <begin position="6"/>
        <end position="72"/>
    </location>
</feature>
<dbReference type="Proteomes" id="UP000671862">
    <property type="component" value="Chromosome"/>
</dbReference>
<organism evidence="2 3">
    <name type="scientific">Thermosipho ferrireducens</name>
    <dbReference type="NCBI Taxonomy" id="2571116"/>
    <lineage>
        <taxon>Bacteria</taxon>
        <taxon>Thermotogati</taxon>
        <taxon>Thermotogota</taxon>
        <taxon>Thermotogae</taxon>
        <taxon>Thermotogales</taxon>
        <taxon>Fervidobacteriaceae</taxon>
        <taxon>Thermosipho</taxon>
    </lineage>
</organism>
<dbReference type="InterPro" id="IPR029060">
    <property type="entry name" value="PIN-like_dom_sf"/>
</dbReference>
<dbReference type="SUPFAM" id="SSF88723">
    <property type="entry name" value="PIN domain-like"/>
    <property type="match status" value="1"/>
</dbReference>
<accession>A0ABX7SA67</accession>
<dbReference type="Pfam" id="PF01850">
    <property type="entry name" value="PIN"/>
    <property type="match status" value="1"/>
</dbReference>
<evidence type="ECO:0000259" key="1">
    <source>
        <dbReference type="Pfam" id="PF01850"/>
    </source>
</evidence>
<evidence type="ECO:0000313" key="3">
    <source>
        <dbReference type="Proteomes" id="UP000671862"/>
    </source>
</evidence>
<sequence length="82" mass="9768">MIFSRYNLEREFRVFIDVIKEFNIVEVGLDDLPKLFEISKHYNLDFDDSYQYYLAKSLELKIVSYDADFDKTTLGRIMPGKS</sequence>
<dbReference type="InterPro" id="IPR002716">
    <property type="entry name" value="PIN_dom"/>
</dbReference>
<dbReference type="Gene3D" id="3.40.50.1010">
    <property type="entry name" value="5'-nuclease"/>
    <property type="match status" value="1"/>
</dbReference>
<name>A0ABX7SA67_9BACT</name>
<dbReference type="RefSeq" id="WP_207567605.1">
    <property type="nucleotide sequence ID" value="NZ_CP071446.1"/>
</dbReference>
<evidence type="ECO:0000313" key="2">
    <source>
        <dbReference type="EMBL" id="QTA38888.1"/>
    </source>
</evidence>